<protein>
    <submittedName>
        <fullName evidence="3">Zinc finger protein 944</fullName>
    </submittedName>
</protein>
<dbReference type="SMART" id="SM00349">
    <property type="entry name" value="KRAB"/>
    <property type="match status" value="1"/>
</dbReference>
<dbReference type="EMBL" id="BAAFST010000017">
    <property type="protein sequence ID" value="GAB1300593.1"/>
    <property type="molecule type" value="Genomic_DNA"/>
</dbReference>
<dbReference type="InterPro" id="IPR050169">
    <property type="entry name" value="Krueppel_C2H2_ZnF"/>
</dbReference>
<dbReference type="Proteomes" id="UP001623349">
    <property type="component" value="Unassembled WGS sequence"/>
</dbReference>
<dbReference type="CDD" id="cd07765">
    <property type="entry name" value="KRAB_A-box"/>
    <property type="match status" value="1"/>
</dbReference>
<evidence type="ECO:0000313" key="4">
    <source>
        <dbReference type="Proteomes" id="UP001623349"/>
    </source>
</evidence>
<dbReference type="PANTHER" id="PTHR23232">
    <property type="entry name" value="KRAB DOMAIN C2H2 ZINC FINGER"/>
    <property type="match status" value="1"/>
</dbReference>
<organism evidence="3 4">
    <name type="scientific">Apodemus speciosus</name>
    <name type="common">Large Japanese field mouse</name>
    <dbReference type="NCBI Taxonomy" id="105296"/>
    <lineage>
        <taxon>Eukaryota</taxon>
        <taxon>Metazoa</taxon>
        <taxon>Chordata</taxon>
        <taxon>Craniata</taxon>
        <taxon>Vertebrata</taxon>
        <taxon>Euteleostomi</taxon>
        <taxon>Mammalia</taxon>
        <taxon>Eutheria</taxon>
        <taxon>Euarchontoglires</taxon>
        <taxon>Glires</taxon>
        <taxon>Rodentia</taxon>
        <taxon>Myomorpha</taxon>
        <taxon>Muroidea</taxon>
        <taxon>Muridae</taxon>
        <taxon>Murinae</taxon>
        <taxon>Apodemus</taxon>
    </lineage>
</organism>
<gene>
    <name evidence="3" type="ORF">APTSU1_001583100</name>
</gene>
<dbReference type="Pfam" id="PF01352">
    <property type="entry name" value="KRAB"/>
    <property type="match status" value="1"/>
</dbReference>
<accession>A0ABQ0FMW0</accession>
<dbReference type="PROSITE" id="PS50805">
    <property type="entry name" value="KRAB"/>
    <property type="match status" value="1"/>
</dbReference>
<reference evidence="3 4" key="1">
    <citation type="submission" date="2024-08" db="EMBL/GenBank/DDBJ databases">
        <title>The draft genome of Apodemus speciosus.</title>
        <authorList>
            <person name="Nabeshima K."/>
            <person name="Suzuki S."/>
            <person name="Onuma M."/>
        </authorList>
    </citation>
    <scope>NUCLEOTIDE SEQUENCE [LARGE SCALE GENOMIC DNA]</scope>
    <source>
        <strain evidence="3">IB14-021</strain>
    </source>
</reference>
<dbReference type="SUPFAM" id="SSF109640">
    <property type="entry name" value="KRAB domain (Kruppel-associated box)"/>
    <property type="match status" value="1"/>
</dbReference>
<keyword evidence="4" id="KW-1185">Reference proteome</keyword>
<evidence type="ECO:0000259" key="2">
    <source>
        <dbReference type="PROSITE" id="PS50805"/>
    </source>
</evidence>
<dbReference type="InterPro" id="IPR001909">
    <property type="entry name" value="KRAB"/>
</dbReference>
<comment type="caution">
    <text evidence="3">The sequence shown here is derived from an EMBL/GenBank/DDBJ whole genome shotgun (WGS) entry which is preliminary data.</text>
</comment>
<dbReference type="InterPro" id="IPR036051">
    <property type="entry name" value="KRAB_dom_sf"/>
</dbReference>
<feature type="region of interest" description="Disordered" evidence="1">
    <location>
        <begin position="9"/>
        <end position="29"/>
    </location>
</feature>
<sequence length="205" mass="23830">MRFPVLAWESQQRSGGNRSQATLEPSSKGSSGLLAFQIVAVDFSQEEWDCLDCAQRALYIDVMLEHYNNLFFVENHCICPKYDKVLDQETQHFVHKNVNIQEKSYKCYEHGKIIHEFTQSILYQAYFRDTCVKSSNVNRHESGNTRELCKYKNCINCLKLCSIISLNQGIHIRKKEHNGTVLDKVFDSKQKLRQKQANSGKKPYK</sequence>
<dbReference type="Gene3D" id="6.10.140.140">
    <property type="match status" value="1"/>
</dbReference>
<feature type="domain" description="KRAB" evidence="2">
    <location>
        <begin position="34"/>
        <end position="105"/>
    </location>
</feature>
<name>A0ABQ0FMW0_APOSI</name>
<proteinExistence type="predicted"/>
<evidence type="ECO:0000313" key="3">
    <source>
        <dbReference type="EMBL" id="GAB1300593.1"/>
    </source>
</evidence>
<evidence type="ECO:0000256" key="1">
    <source>
        <dbReference type="SAM" id="MobiDB-lite"/>
    </source>
</evidence>
<dbReference type="PANTHER" id="PTHR23232:SF150">
    <property type="entry name" value="ZINC FINGER PROTEIN 993-RELATED"/>
    <property type="match status" value="1"/>
</dbReference>